<comment type="caution">
    <text evidence="2">The sequence shown here is derived from an EMBL/GenBank/DDBJ whole genome shotgun (WGS) entry which is preliminary data.</text>
</comment>
<sequence length="111" mass="11922">MAATSVPDETASPSGALIPSHRSWPPEALPLAERLHRQLSIGDRDWHALKHQRSRRAAEQVAAALVQLLAADEPAARAATEGRRSAIALLENAQAWLRAEISDPGCPAHGR</sequence>
<gene>
    <name evidence="2" type="ORF">VB739_00230</name>
</gene>
<dbReference type="Pfam" id="PF20035">
    <property type="entry name" value="DUF6439"/>
    <property type="match status" value="1"/>
</dbReference>
<evidence type="ECO:0000256" key="1">
    <source>
        <dbReference type="SAM" id="MobiDB-lite"/>
    </source>
</evidence>
<keyword evidence="3" id="KW-1185">Reference proteome</keyword>
<dbReference type="EMBL" id="JAYGHY010000001">
    <property type="protein sequence ID" value="MEA5440974.1"/>
    <property type="molecule type" value="Genomic_DNA"/>
</dbReference>
<feature type="region of interest" description="Disordered" evidence="1">
    <location>
        <begin position="1"/>
        <end position="23"/>
    </location>
</feature>
<proteinExistence type="predicted"/>
<evidence type="ECO:0000313" key="3">
    <source>
        <dbReference type="Proteomes" id="UP001302329"/>
    </source>
</evidence>
<accession>A0ABU5SR41</accession>
<organism evidence="2 3">
    <name type="scientific">Cyanobium gracile UHCC 0281</name>
    <dbReference type="NCBI Taxonomy" id="3110309"/>
    <lineage>
        <taxon>Bacteria</taxon>
        <taxon>Bacillati</taxon>
        <taxon>Cyanobacteriota</taxon>
        <taxon>Cyanophyceae</taxon>
        <taxon>Synechococcales</taxon>
        <taxon>Prochlorococcaceae</taxon>
        <taxon>Cyanobium</taxon>
    </lineage>
</organism>
<evidence type="ECO:0000313" key="2">
    <source>
        <dbReference type="EMBL" id="MEA5440974.1"/>
    </source>
</evidence>
<reference evidence="2 3" key="1">
    <citation type="submission" date="2023-12" db="EMBL/GenBank/DDBJ databases">
        <title>Baltic Sea Cyanobacteria.</title>
        <authorList>
            <person name="Delbaje E."/>
            <person name="Fewer D.P."/>
            <person name="Shishido T.K."/>
        </authorList>
    </citation>
    <scope>NUCLEOTIDE SEQUENCE [LARGE SCALE GENOMIC DNA]</scope>
    <source>
        <strain evidence="2 3">UHCC 0281</strain>
    </source>
</reference>
<dbReference type="InterPro" id="IPR045511">
    <property type="entry name" value="DUF6439"/>
</dbReference>
<dbReference type="Proteomes" id="UP001302329">
    <property type="component" value="Unassembled WGS sequence"/>
</dbReference>
<protein>
    <submittedName>
        <fullName evidence="2">DUF6439 family protein</fullName>
    </submittedName>
</protein>
<name>A0ABU5SR41_9CYAN</name>